<keyword evidence="12 15" id="KW-0472">Membrane</keyword>
<evidence type="ECO:0000256" key="7">
    <source>
        <dbReference type="ARBA" id="ARBA00022723"/>
    </source>
</evidence>
<dbReference type="GO" id="GO:0017157">
    <property type="term" value="P:regulation of exocytosis"/>
    <property type="evidence" value="ECO:0007669"/>
    <property type="project" value="TreeGrafter"/>
</dbReference>
<proteinExistence type="inferred from homology"/>
<evidence type="ECO:0000256" key="1">
    <source>
        <dbReference type="ARBA" id="ARBA00001970"/>
    </source>
</evidence>
<keyword evidence="11 15" id="KW-0445">Lipid transport</keyword>
<accession>F0XQL4</accession>
<dbReference type="InterPro" id="IPR036273">
    <property type="entry name" value="CRAL/TRIO_N_dom_sf"/>
</dbReference>
<evidence type="ECO:0000259" key="17">
    <source>
        <dbReference type="PROSITE" id="PS50191"/>
    </source>
</evidence>
<dbReference type="STRING" id="655863.F0XQL4"/>
<dbReference type="HOGENOM" id="CLU_045138_1_1_1"/>
<gene>
    <name evidence="18" type="ORF">CMQ_322</name>
</gene>
<keyword evidence="19" id="KW-1185">Reference proteome</keyword>
<evidence type="ECO:0000256" key="9">
    <source>
        <dbReference type="ARBA" id="ARBA00022848"/>
    </source>
</evidence>
<dbReference type="GO" id="GO:0032541">
    <property type="term" value="C:cortical endoplasmic reticulum"/>
    <property type="evidence" value="ECO:0007669"/>
    <property type="project" value="TreeGrafter"/>
</dbReference>
<dbReference type="PANTHER" id="PTHR47669">
    <property type="entry name" value="PHOSPHATIDYLINOSITOL TRANSFER PROTEIN SFH5"/>
    <property type="match status" value="1"/>
</dbReference>
<evidence type="ECO:0000256" key="10">
    <source>
        <dbReference type="ARBA" id="ARBA00023004"/>
    </source>
</evidence>
<dbReference type="RefSeq" id="XP_014169170.1">
    <property type="nucleotide sequence ID" value="XM_014313695.1"/>
</dbReference>
<keyword evidence="9 15" id="KW-0492">Microsome</keyword>
<feature type="region of interest" description="Disordered" evidence="16">
    <location>
        <begin position="67"/>
        <end position="108"/>
    </location>
</feature>
<sequence>MSDKPVETPAAEVKAVEEPTAAPVSTETIIKETPETTVDAATESATEPVPAVEAAPAVVETAPAAITEEENSVEVTPVEEAKPVEATKAVEETEPAEATPAEETKATEAVPAVEVPAAAAAGAEAPTPTPEEPKITPIQALWAAAQENGHPEIWGVTLADPSAHVPSQIVFQKYLNANDGNFDKAKDQLLKTLEWRAKTKPLELLKQEFDSAKFTSLGYVTSYTAGETYDSAVPESKEVFTWNVYGNVSSMDKTFGNLQEFINWRVALMELALQELSLSTATKNITAEYDPYKIFQVHDYKSISFLRQSPLVKAASTETIKVFATSYPELLKEKFFVNVPAIMGFVYSFMKLFVAAKTIKKFHPMSNGSGLANELGSSQIKDLGKRLPNEYGGSAGELKTLGKETALKAAPAAEELKTVTKIEAKAPAEAKADQDKLSGEPGDGVASVLRRLKWCRLPMKPLVAVLLEASE</sequence>
<evidence type="ECO:0000256" key="16">
    <source>
        <dbReference type="SAM" id="MobiDB-lite"/>
    </source>
</evidence>
<dbReference type="GO" id="GO:0043001">
    <property type="term" value="P:Golgi to plasma membrane protein transport"/>
    <property type="evidence" value="ECO:0007669"/>
    <property type="project" value="TreeGrafter"/>
</dbReference>
<evidence type="ECO:0000256" key="11">
    <source>
        <dbReference type="ARBA" id="ARBA00023055"/>
    </source>
</evidence>
<evidence type="ECO:0000313" key="19">
    <source>
        <dbReference type="Proteomes" id="UP000007796"/>
    </source>
</evidence>
<dbReference type="GO" id="GO:0005886">
    <property type="term" value="C:plasma membrane"/>
    <property type="evidence" value="ECO:0007669"/>
    <property type="project" value="TreeGrafter"/>
</dbReference>
<evidence type="ECO:0000256" key="15">
    <source>
        <dbReference type="RuleBase" id="RU367059"/>
    </source>
</evidence>
<keyword evidence="10" id="KW-0408">Iron</keyword>
<organism evidence="19">
    <name type="scientific">Grosmannia clavigera (strain kw1407 / UAMH 11150)</name>
    <name type="common">Blue stain fungus</name>
    <name type="synonym">Graphiocladiella clavigera</name>
    <dbReference type="NCBI Taxonomy" id="655863"/>
    <lineage>
        <taxon>Eukaryota</taxon>
        <taxon>Fungi</taxon>
        <taxon>Dikarya</taxon>
        <taxon>Ascomycota</taxon>
        <taxon>Pezizomycotina</taxon>
        <taxon>Sordariomycetes</taxon>
        <taxon>Sordariomycetidae</taxon>
        <taxon>Ophiostomatales</taxon>
        <taxon>Ophiostomataceae</taxon>
        <taxon>Leptographium</taxon>
    </lineage>
</organism>
<dbReference type="InterPro" id="IPR042938">
    <property type="entry name" value="Sfh5"/>
</dbReference>
<evidence type="ECO:0000256" key="13">
    <source>
        <dbReference type="ARBA" id="ARBA00024146"/>
    </source>
</evidence>
<dbReference type="GO" id="GO:0005789">
    <property type="term" value="C:endoplasmic reticulum membrane"/>
    <property type="evidence" value="ECO:0007669"/>
    <property type="project" value="UniProtKB-SubCell"/>
</dbReference>
<dbReference type="Gene3D" id="3.40.525.10">
    <property type="entry name" value="CRAL-TRIO lipid binding domain"/>
    <property type="match status" value="1"/>
</dbReference>
<dbReference type="SUPFAM" id="SSF52087">
    <property type="entry name" value="CRAL/TRIO domain"/>
    <property type="match status" value="1"/>
</dbReference>
<dbReference type="eggNOG" id="KOG1471">
    <property type="taxonomic scope" value="Eukaryota"/>
</dbReference>
<feature type="region of interest" description="Disordered" evidence="16">
    <location>
        <begin position="1"/>
        <end position="54"/>
    </location>
</feature>
<comment type="cofactor">
    <cofactor evidence="1">
        <name>heme b</name>
        <dbReference type="ChEBI" id="CHEBI:60344"/>
    </cofactor>
</comment>
<evidence type="ECO:0000256" key="12">
    <source>
        <dbReference type="ARBA" id="ARBA00023136"/>
    </source>
</evidence>
<keyword evidence="6" id="KW-0349">Heme</keyword>
<keyword evidence="8 15" id="KW-0256">Endoplasmic reticulum</keyword>
<comment type="catalytic activity">
    <reaction evidence="13">
        <text>a 1,2-diacyl-sn-glycero-3-phospho-(1D-myo-inositol)(in) = a 1,2-diacyl-sn-glycero-3-phospho-(1D-myo-inositol)(out)</text>
        <dbReference type="Rhea" id="RHEA:38691"/>
        <dbReference type="ChEBI" id="CHEBI:57880"/>
    </reaction>
    <physiologicalReaction direction="left-to-right" evidence="13">
        <dbReference type="Rhea" id="RHEA:38692"/>
    </physiologicalReaction>
</comment>
<dbReference type="EMBL" id="GL629807">
    <property type="protein sequence ID" value="EFX00005.1"/>
    <property type="molecule type" value="Genomic_DNA"/>
</dbReference>
<evidence type="ECO:0000256" key="8">
    <source>
        <dbReference type="ARBA" id="ARBA00022824"/>
    </source>
</evidence>
<dbReference type="InParanoid" id="F0XQL4"/>
<dbReference type="SMART" id="SM00516">
    <property type="entry name" value="SEC14"/>
    <property type="match status" value="1"/>
</dbReference>
<keyword evidence="5 15" id="KW-0963">Cytoplasm</keyword>
<evidence type="ECO:0000256" key="2">
    <source>
        <dbReference type="ARBA" id="ARBA00004406"/>
    </source>
</evidence>
<keyword evidence="4 15" id="KW-0813">Transport</keyword>
<dbReference type="PROSITE" id="PS50191">
    <property type="entry name" value="CRAL_TRIO"/>
    <property type="match status" value="1"/>
</dbReference>
<dbReference type="GeneID" id="25976296"/>
<dbReference type="CDD" id="cd00170">
    <property type="entry name" value="SEC14"/>
    <property type="match status" value="1"/>
</dbReference>
<dbReference type="InterPro" id="IPR036865">
    <property type="entry name" value="CRAL-TRIO_dom_sf"/>
</dbReference>
<dbReference type="SUPFAM" id="SSF46938">
    <property type="entry name" value="CRAL/TRIO N-terminal domain"/>
    <property type="match status" value="1"/>
</dbReference>
<reference evidence="18 19" key="1">
    <citation type="journal article" date="2011" name="Proc. Natl. Acad. Sci. U.S.A.">
        <title>Genome and transcriptome analyses of the mountain pine beetle-fungal symbiont Grosmannia clavigera, a lodgepole pine pathogen.</title>
        <authorList>
            <person name="DiGuistini S."/>
            <person name="Wang Y."/>
            <person name="Liao N.Y."/>
            <person name="Taylor G."/>
            <person name="Tanguay P."/>
            <person name="Feau N."/>
            <person name="Henrissat B."/>
            <person name="Chan S.K."/>
            <person name="Hesse-Orce U."/>
            <person name="Alamouti S.M."/>
            <person name="Tsui C.K.M."/>
            <person name="Docking R.T."/>
            <person name="Levasseur A."/>
            <person name="Haridas S."/>
            <person name="Robertson G."/>
            <person name="Birol I."/>
            <person name="Holt R.A."/>
            <person name="Marra M.A."/>
            <person name="Hamelin R.C."/>
            <person name="Hirst M."/>
            <person name="Jones S.J.M."/>
            <person name="Bohlmann J."/>
            <person name="Breuil C."/>
        </authorList>
    </citation>
    <scope>NUCLEOTIDE SEQUENCE [LARGE SCALE GENOMIC DNA]</scope>
    <source>
        <strain evidence="19">kw1407 / UAMH 11150</strain>
    </source>
</reference>
<dbReference type="AlphaFoldDB" id="F0XQL4"/>
<feature type="domain" description="CRAL-TRIO" evidence="17">
    <location>
        <begin position="259"/>
        <end position="399"/>
    </location>
</feature>
<comment type="function">
    <text evidence="14">Non-classical phosphatidylinositol (PtdIns) transfer protein (PITP), which exhibits PtdIns-binding/transfer activity in the absence of detectable PtdCho-binding/transfer activity. Regulates PtdIns(4,5)P2 homeostasis at the plasma membrane. Heme-binding protein that may play a role in organic oxidant-induced stress responses.</text>
</comment>
<name>F0XQL4_GROCL</name>
<dbReference type="InterPro" id="IPR001251">
    <property type="entry name" value="CRAL-TRIO_dom"/>
</dbReference>
<dbReference type="Pfam" id="PF00650">
    <property type="entry name" value="CRAL_TRIO"/>
    <property type="match status" value="1"/>
</dbReference>
<keyword evidence="7" id="KW-0479">Metal-binding</keyword>
<dbReference type="OrthoDB" id="75724at2759"/>
<dbReference type="PANTHER" id="PTHR47669:SF1">
    <property type="entry name" value="PHOSPHATIDYLINOSITOL TRANSFER PROTEIN SFH5"/>
    <property type="match status" value="1"/>
</dbReference>
<evidence type="ECO:0000256" key="3">
    <source>
        <dbReference type="ARBA" id="ARBA00006667"/>
    </source>
</evidence>
<protein>
    <recommendedName>
        <fullName evidence="15">Phosphatidylinositol transfer protein SFH5</fullName>
        <shortName evidence="15">PITP SFH5</shortName>
    </recommendedName>
</protein>
<feature type="compositionally biased region" description="Low complexity" evidence="16">
    <location>
        <begin position="96"/>
        <end position="108"/>
    </location>
</feature>
<dbReference type="GO" id="GO:0005829">
    <property type="term" value="C:cytosol"/>
    <property type="evidence" value="ECO:0007669"/>
    <property type="project" value="TreeGrafter"/>
</dbReference>
<dbReference type="Proteomes" id="UP000007796">
    <property type="component" value="Unassembled WGS sequence"/>
</dbReference>
<comment type="similarity">
    <text evidence="3 15">Belongs to the SFH5 family.</text>
</comment>
<evidence type="ECO:0000256" key="6">
    <source>
        <dbReference type="ARBA" id="ARBA00022617"/>
    </source>
</evidence>
<evidence type="ECO:0000256" key="5">
    <source>
        <dbReference type="ARBA" id="ARBA00022490"/>
    </source>
</evidence>
<evidence type="ECO:0000256" key="14">
    <source>
        <dbReference type="ARBA" id="ARBA00024180"/>
    </source>
</evidence>
<feature type="compositionally biased region" description="Basic and acidic residues" evidence="16">
    <location>
        <begin position="79"/>
        <end position="91"/>
    </location>
</feature>
<dbReference type="GO" id="GO:0046872">
    <property type="term" value="F:metal ion binding"/>
    <property type="evidence" value="ECO:0007669"/>
    <property type="project" value="UniProtKB-KW"/>
</dbReference>
<evidence type="ECO:0000313" key="18">
    <source>
        <dbReference type="EMBL" id="EFX00005.1"/>
    </source>
</evidence>
<dbReference type="GO" id="GO:0008526">
    <property type="term" value="F:phosphatidylinositol transfer activity"/>
    <property type="evidence" value="ECO:0007669"/>
    <property type="project" value="UniProtKB-UniRule"/>
</dbReference>
<comment type="subcellular location">
    <subcellularLocation>
        <location evidence="15">Cytoplasm</location>
    </subcellularLocation>
    <subcellularLocation>
        <location evidence="2 15">Endoplasmic reticulum membrane</location>
        <topology evidence="2 15">Peripheral membrane protein</topology>
    </subcellularLocation>
    <subcellularLocation>
        <location evidence="15">Microsome membrane</location>
        <topology evidence="15">Peripheral membrane protein</topology>
    </subcellularLocation>
</comment>
<evidence type="ECO:0000256" key="4">
    <source>
        <dbReference type="ARBA" id="ARBA00022448"/>
    </source>
</evidence>
<feature type="compositionally biased region" description="Low complexity" evidence="16">
    <location>
        <begin position="45"/>
        <end position="54"/>
    </location>
</feature>